<dbReference type="AlphaFoldDB" id="A0A164IUA8"/>
<comment type="caution">
    <text evidence="1">The sequence shown here is derived from an EMBL/GenBank/DDBJ whole genome shotgun (WGS) entry which is preliminary data.</text>
</comment>
<sequence>FFFVIVHFSAITSIWYDLLLQIFKNFVIGSHLDQCSSLRLRNRATCIDLNAIASL</sequence>
<organism evidence="1 2">
    <name type="scientific">Daphnia magna</name>
    <dbReference type="NCBI Taxonomy" id="35525"/>
    <lineage>
        <taxon>Eukaryota</taxon>
        <taxon>Metazoa</taxon>
        <taxon>Ecdysozoa</taxon>
        <taxon>Arthropoda</taxon>
        <taxon>Crustacea</taxon>
        <taxon>Branchiopoda</taxon>
        <taxon>Diplostraca</taxon>
        <taxon>Cladocera</taxon>
        <taxon>Anomopoda</taxon>
        <taxon>Daphniidae</taxon>
        <taxon>Daphnia</taxon>
    </lineage>
</organism>
<accession>A0A164IUA8</accession>
<reference evidence="1 2" key="1">
    <citation type="submission" date="2016-03" db="EMBL/GenBank/DDBJ databases">
        <title>EvidentialGene: Evidence-directed Construction of Genes on Genomes.</title>
        <authorList>
            <person name="Gilbert D.G."/>
            <person name="Choi J.-H."/>
            <person name="Mockaitis K."/>
            <person name="Colbourne J."/>
            <person name="Pfrender M."/>
        </authorList>
    </citation>
    <scope>NUCLEOTIDE SEQUENCE [LARGE SCALE GENOMIC DNA]</scope>
    <source>
        <strain evidence="1 2">Xinb3</strain>
        <tissue evidence="1">Complete organism</tissue>
    </source>
</reference>
<name>A0A164IUA8_9CRUS</name>
<protein>
    <submittedName>
        <fullName evidence="1">Uncharacterized protein</fullName>
    </submittedName>
</protein>
<dbReference type="EMBL" id="LRGB01006458">
    <property type="protein sequence ID" value="KZS01627.1"/>
    <property type="molecule type" value="Genomic_DNA"/>
</dbReference>
<evidence type="ECO:0000313" key="1">
    <source>
        <dbReference type="EMBL" id="KZS01627.1"/>
    </source>
</evidence>
<feature type="non-terminal residue" evidence="1">
    <location>
        <position position="1"/>
    </location>
</feature>
<dbReference type="Proteomes" id="UP000076858">
    <property type="component" value="Unassembled WGS sequence"/>
</dbReference>
<gene>
    <name evidence="1" type="ORF">APZ42_001661</name>
</gene>
<evidence type="ECO:0000313" key="2">
    <source>
        <dbReference type="Proteomes" id="UP000076858"/>
    </source>
</evidence>
<proteinExistence type="predicted"/>
<keyword evidence="2" id="KW-1185">Reference proteome</keyword>